<evidence type="ECO:0000256" key="10">
    <source>
        <dbReference type="ARBA" id="ARBA00022989"/>
    </source>
</evidence>
<keyword evidence="4" id="KW-0444">Lipid biosynthesis</keyword>
<evidence type="ECO:0000256" key="4">
    <source>
        <dbReference type="ARBA" id="ARBA00022516"/>
    </source>
</evidence>
<evidence type="ECO:0000256" key="11">
    <source>
        <dbReference type="ARBA" id="ARBA00023098"/>
    </source>
</evidence>
<dbReference type="PANTHER" id="PTHR34299">
    <property type="entry name" value="DIACYLGLYCEROL KINASE"/>
    <property type="match status" value="1"/>
</dbReference>
<keyword evidence="18" id="KW-0479">Metal-binding</keyword>
<evidence type="ECO:0000256" key="17">
    <source>
        <dbReference type="PIRSR" id="PIRSR600829-3"/>
    </source>
</evidence>
<feature type="binding site" evidence="16">
    <location>
        <position position="75"/>
    </location>
    <ligand>
        <name>substrate</name>
    </ligand>
</feature>
<keyword evidence="18" id="KW-0460">Magnesium</keyword>
<dbReference type="Gene3D" id="1.10.287.3610">
    <property type="match status" value="1"/>
</dbReference>
<comment type="cofactor">
    <cofactor evidence="18">
        <name>Mg(2+)</name>
        <dbReference type="ChEBI" id="CHEBI:18420"/>
    </cofactor>
    <text evidence="18">Mn(2+), Zn(2+), Cd(2+) and Co(2+) support activity to lesser extents.</text>
</comment>
<dbReference type="PROSITE" id="PS01069">
    <property type="entry name" value="DAGK_PROKAR"/>
    <property type="match status" value="1"/>
</dbReference>
<evidence type="ECO:0000256" key="8">
    <source>
        <dbReference type="ARBA" id="ARBA00022777"/>
    </source>
</evidence>
<dbReference type="Proteomes" id="UP000824093">
    <property type="component" value="Unassembled WGS sequence"/>
</dbReference>
<organism evidence="20 21">
    <name type="scientific">Candidatus Merdicola faecigallinarum</name>
    <dbReference type="NCBI Taxonomy" id="2840862"/>
    <lineage>
        <taxon>Bacteria</taxon>
        <taxon>Bacillati</taxon>
        <taxon>Bacillota</taxon>
        <taxon>Clostridia</taxon>
        <taxon>Candidatus Merdicola</taxon>
    </lineage>
</organism>
<evidence type="ECO:0000256" key="9">
    <source>
        <dbReference type="ARBA" id="ARBA00022840"/>
    </source>
</evidence>
<keyword evidence="3" id="KW-1003">Cell membrane</keyword>
<dbReference type="PANTHER" id="PTHR34299:SF1">
    <property type="entry name" value="DIACYLGLYCEROL KINASE"/>
    <property type="match status" value="1"/>
</dbReference>
<evidence type="ECO:0000256" key="15">
    <source>
        <dbReference type="PIRSR" id="PIRSR600829-1"/>
    </source>
</evidence>
<evidence type="ECO:0000256" key="7">
    <source>
        <dbReference type="ARBA" id="ARBA00022741"/>
    </source>
</evidence>
<dbReference type="GO" id="GO:0008654">
    <property type="term" value="P:phospholipid biosynthetic process"/>
    <property type="evidence" value="ECO:0007669"/>
    <property type="project" value="UniProtKB-KW"/>
</dbReference>
<keyword evidence="6 19" id="KW-0812">Transmembrane</keyword>
<dbReference type="InterPro" id="IPR033717">
    <property type="entry name" value="UDPK"/>
</dbReference>
<evidence type="ECO:0000256" key="14">
    <source>
        <dbReference type="ARBA" id="ARBA00023264"/>
    </source>
</evidence>
<keyword evidence="13" id="KW-0594">Phospholipid biosynthesis</keyword>
<comment type="subcellular location">
    <subcellularLocation>
        <location evidence="1">Cell membrane</location>
        <topology evidence="1">Multi-pass membrane protein</topology>
    </subcellularLocation>
</comment>
<keyword evidence="9 17" id="KW-0067">ATP-binding</keyword>
<proteinExistence type="inferred from homology"/>
<evidence type="ECO:0000256" key="6">
    <source>
        <dbReference type="ARBA" id="ARBA00022692"/>
    </source>
</evidence>
<evidence type="ECO:0000313" key="20">
    <source>
        <dbReference type="EMBL" id="HIU52427.1"/>
    </source>
</evidence>
<evidence type="ECO:0000256" key="1">
    <source>
        <dbReference type="ARBA" id="ARBA00004651"/>
    </source>
</evidence>
<feature type="binding site" evidence="18">
    <location>
        <position position="82"/>
    </location>
    <ligand>
        <name>a divalent metal cation</name>
        <dbReference type="ChEBI" id="CHEBI:60240"/>
    </ligand>
</feature>
<feature type="binding site" evidence="17">
    <location>
        <position position="82"/>
    </location>
    <ligand>
        <name>ATP</name>
        <dbReference type="ChEBI" id="CHEBI:30616"/>
    </ligand>
</feature>
<keyword evidence="8 20" id="KW-0418">Kinase</keyword>
<evidence type="ECO:0000256" key="2">
    <source>
        <dbReference type="ARBA" id="ARBA00005967"/>
    </source>
</evidence>
<comment type="similarity">
    <text evidence="2">Belongs to the bacterial diacylglycerol kinase family.</text>
</comment>
<dbReference type="CDD" id="cd14265">
    <property type="entry name" value="UDPK_IM_like"/>
    <property type="match status" value="1"/>
</dbReference>
<feature type="active site" description="Proton acceptor" evidence="15">
    <location>
        <position position="75"/>
    </location>
</feature>
<evidence type="ECO:0000256" key="3">
    <source>
        <dbReference type="ARBA" id="ARBA00022475"/>
    </source>
</evidence>
<feature type="binding site" evidence="17">
    <location>
        <begin position="91"/>
        <end position="93"/>
    </location>
    <ligand>
        <name>ATP</name>
        <dbReference type="ChEBI" id="CHEBI:30616"/>
    </ligand>
</feature>
<dbReference type="GO" id="GO:0016301">
    <property type="term" value="F:kinase activity"/>
    <property type="evidence" value="ECO:0007669"/>
    <property type="project" value="UniProtKB-KW"/>
</dbReference>
<evidence type="ECO:0000256" key="12">
    <source>
        <dbReference type="ARBA" id="ARBA00023136"/>
    </source>
</evidence>
<accession>A0A9D1M2L8</accession>
<evidence type="ECO:0000256" key="13">
    <source>
        <dbReference type="ARBA" id="ARBA00023209"/>
    </source>
</evidence>
<evidence type="ECO:0000256" key="16">
    <source>
        <dbReference type="PIRSR" id="PIRSR600829-2"/>
    </source>
</evidence>
<feature type="transmembrane region" description="Helical" evidence="19">
    <location>
        <begin position="35"/>
        <end position="53"/>
    </location>
</feature>
<evidence type="ECO:0000256" key="18">
    <source>
        <dbReference type="PIRSR" id="PIRSR600829-4"/>
    </source>
</evidence>
<dbReference type="GO" id="GO:0005886">
    <property type="term" value="C:plasma membrane"/>
    <property type="evidence" value="ECO:0007669"/>
    <property type="project" value="UniProtKB-SubCell"/>
</dbReference>
<keyword evidence="11" id="KW-0443">Lipid metabolism</keyword>
<keyword evidence="12 19" id="KW-0472">Membrane</keyword>
<keyword evidence="5" id="KW-0808">Transferase</keyword>
<name>A0A9D1M2L8_9FIRM</name>
<reference evidence="20" key="2">
    <citation type="journal article" date="2021" name="PeerJ">
        <title>Extensive microbial diversity within the chicken gut microbiome revealed by metagenomics and culture.</title>
        <authorList>
            <person name="Gilroy R."/>
            <person name="Ravi A."/>
            <person name="Getino M."/>
            <person name="Pursley I."/>
            <person name="Horton D.L."/>
            <person name="Alikhan N.F."/>
            <person name="Baker D."/>
            <person name="Gharbi K."/>
            <person name="Hall N."/>
            <person name="Watson M."/>
            <person name="Adriaenssens E.M."/>
            <person name="Foster-Nyarko E."/>
            <person name="Jarju S."/>
            <person name="Secka A."/>
            <person name="Antonio M."/>
            <person name="Oren A."/>
            <person name="Chaudhuri R.R."/>
            <person name="La Ragione R."/>
            <person name="Hildebrand F."/>
            <person name="Pallen M.J."/>
        </authorList>
    </citation>
    <scope>NUCLEOTIDE SEQUENCE</scope>
    <source>
        <strain evidence="20">CHK195-15760</strain>
    </source>
</reference>
<keyword evidence="14" id="KW-1208">Phospholipid metabolism</keyword>
<dbReference type="Pfam" id="PF01219">
    <property type="entry name" value="DAGK_prokar"/>
    <property type="match status" value="1"/>
</dbReference>
<feature type="transmembrane region" description="Helical" evidence="19">
    <location>
        <begin position="59"/>
        <end position="81"/>
    </location>
</feature>
<dbReference type="GO" id="GO:0046872">
    <property type="term" value="F:metal ion binding"/>
    <property type="evidence" value="ECO:0007669"/>
    <property type="project" value="UniProtKB-KW"/>
</dbReference>
<evidence type="ECO:0000256" key="5">
    <source>
        <dbReference type="ARBA" id="ARBA00022679"/>
    </source>
</evidence>
<dbReference type="AlphaFoldDB" id="A0A9D1M2L8"/>
<protein>
    <submittedName>
        <fullName evidence="20">Diacylglycerol kinase family protein</fullName>
    </submittedName>
</protein>
<keyword evidence="10 19" id="KW-1133">Transmembrane helix</keyword>
<feature type="transmembrane region" description="Helical" evidence="19">
    <location>
        <begin position="102"/>
        <end position="123"/>
    </location>
</feature>
<dbReference type="InterPro" id="IPR036945">
    <property type="entry name" value="DAGK_sf"/>
</dbReference>
<gene>
    <name evidence="20" type="ORF">IAB70_07475</name>
</gene>
<feature type="binding site" evidence="17">
    <location>
        <begin position="100"/>
        <end position="101"/>
    </location>
    <ligand>
        <name>ATP</name>
        <dbReference type="ChEBI" id="CHEBI:30616"/>
    </ligand>
</feature>
<dbReference type="EMBL" id="DVNH01000063">
    <property type="protein sequence ID" value="HIU52427.1"/>
    <property type="molecule type" value="Genomic_DNA"/>
</dbReference>
<evidence type="ECO:0000256" key="19">
    <source>
        <dbReference type="SAM" id="Phobius"/>
    </source>
</evidence>
<dbReference type="InterPro" id="IPR000829">
    <property type="entry name" value="DAGK"/>
</dbReference>
<keyword evidence="7 17" id="KW-0547">Nucleotide-binding</keyword>
<comment type="caution">
    <text evidence="20">The sequence shown here is derived from an EMBL/GenBank/DDBJ whole genome shotgun (WGS) entry which is preliminary data.</text>
</comment>
<evidence type="ECO:0000313" key="21">
    <source>
        <dbReference type="Proteomes" id="UP000824093"/>
    </source>
</evidence>
<sequence length="135" mass="15122">MKKKEDHELLIYNKNFLDAWRNAFNGIKHGITSQINIRIQIVVGILMILLGVYFGLSKIEWICLMFSIFLVLLAEMVNTAIEATVDLCTSEYHPKAKIAKDVAAGSVVISVLNAVVLGIFLFGDKVVLFIINLIR</sequence>
<reference evidence="20" key="1">
    <citation type="submission" date="2020-10" db="EMBL/GenBank/DDBJ databases">
        <authorList>
            <person name="Gilroy R."/>
        </authorList>
    </citation>
    <scope>NUCLEOTIDE SEQUENCE</scope>
    <source>
        <strain evidence="20">CHK195-15760</strain>
    </source>
</reference>
<dbReference type="GO" id="GO:0005524">
    <property type="term" value="F:ATP binding"/>
    <property type="evidence" value="ECO:0007669"/>
    <property type="project" value="UniProtKB-KW"/>
</dbReference>